<evidence type="ECO:0000259" key="13">
    <source>
        <dbReference type="SMART" id="SM01016"/>
    </source>
</evidence>
<accession>A0A1F5E9S3</accession>
<evidence type="ECO:0000259" key="12">
    <source>
        <dbReference type="SMART" id="SM00836"/>
    </source>
</evidence>
<keyword evidence="8 10" id="KW-0030">Aminoacyl-tRNA synthetase</keyword>
<evidence type="ECO:0000256" key="3">
    <source>
        <dbReference type="ARBA" id="ARBA00022490"/>
    </source>
</evidence>
<dbReference type="SUPFAM" id="SSF52374">
    <property type="entry name" value="Nucleotidylyl transferase"/>
    <property type="match status" value="1"/>
</dbReference>
<comment type="catalytic activity">
    <reaction evidence="9 10">
        <text>tRNA(Arg) + L-arginine + ATP = L-arginyl-tRNA(Arg) + AMP + diphosphate</text>
        <dbReference type="Rhea" id="RHEA:20301"/>
        <dbReference type="Rhea" id="RHEA-COMP:9658"/>
        <dbReference type="Rhea" id="RHEA-COMP:9673"/>
        <dbReference type="ChEBI" id="CHEBI:30616"/>
        <dbReference type="ChEBI" id="CHEBI:32682"/>
        <dbReference type="ChEBI" id="CHEBI:33019"/>
        <dbReference type="ChEBI" id="CHEBI:78442"/>
        <dbReference type="ChEBI" id="CHEBI:78513"/>
        <dbReference type="ChEBI" id="CHEBI:456215"/>
        <dbReference type="EC" id="6.1.1.19"/>
    </reaction>
</comment>
<feature type="domain" description="Arginyl tRNA synthetase N-terminal" evidence="13">
    <location>
        <begin position="3"/>
        <end position="84"/>
    </location>
</feature>
<dbReference type="SMART" id="SM01016">
    <property type="entry name" value="Arg_tRNA_synt_N"/>
    <property type="match status" value="1"/>
</dbReference>
<dbReference type="SUPFAM" id="SSF55190">
    <property type="entry name" value="Arginyl-tRNA synthetase (ArgRS), N-terminal 'additional' domain"/>
    <property type="match status" value="1"/>
</dbReference>
<dbReference type="Pfam" id="PF05746">
    <property type="entry name" value="DALR_1"/>
    <property type="match status" value="1"/>
</dbReference>
<sequence>MKDKLRTTILNILNKMKLVLGASFDISTPPDPKLGDFSTNVAMALAGTAKADPMKLAEKIAQKLRESGEYKASVAKPGFINITLDYQNYLEELKRIINKNKKYGKSEIGNGKTVSIDFVSANPTGPVHIGNARGGPVGEAIANLLEWSGYKVSRDFYLNDTGVQTRRLGETLYFYLEKELGLDPIIAEDAYKGEYIEEVYQKIKKKYGKELEKLREKEEIIEFLRTKGLEVLIERIKKEVGLLDIKYDNWYSQTKIQASGKTDEVISKLEEQGMTVKREGATWYKNPNDPDFEDKESVLKKSDDETLTYFADDLAFHAMRFDKGVDIIIDLWGSNHHGHVPRMKSALTALGYAEERERIILYQFVRVKEEGGLIKMSKREGNFVTLEDVLKAGVEPDAFKYFIISQNPNSPIDFDIKLAIERSDKNPIFYIQYAHARIASIIRKCKAKEAKRAGEIKIAELEKLKKPEEAALVKGLAEFPEICEETLKDFQIQLLPHYAYKIATLFHNFYTKCRVIDEKEKVNSPRLALCIATKIIIANTLAICDISAPEKM</sequence>
<feature type="domain" description="DALR anticodon binding" evidence="12">
    <location>
        <begin position="431"/>
        <end position="552"/>
    </location>
</feature>
<evidence type="ECO:0000313" key="15">
    <source>
        <dbReference type="Proteomes" id="UP000178583"/>
    </source>
</evidence>
<dbReference type="Gene3D" id="3.40.50.620">
    <property type="entry name" value="HUPs"/>
    <property type="match status" value="1"/>
</dbReference>
<evidence type="ECO:0000256" key="7">
    <source>
        <dbReference type="ARBA" id="ARBA00022917"/>
    </source>
</evidence>
<dbReference type="GO" id="GO:0006420">
    <property type="term" value="P:arginyl-tRNA aminoacylation"/>
    <property type="evidence" value="ECO:0007669"/>
    <property type="project" value="UniProtKB-UniRule"/>
</dbReference>
<dbReference type="STRING" id="1797472.A2215_04330"/>
<dbReference type="InterPro" id="IPR005148">
    <property type="entry name" value="Arg-tRNA-synth_N"/>
</dbReference>
<dbReference type="InterPro" id="IPR036695">
    <property type="entry name" value="Arg-tRNA-synth_N_sf"/>
</dbReference>
<dbReference type="GO" id="GO:0004814">
    <property type="term" value="F:arginine-tRNA ligase activity"/>
    <property type="evidence" value="ECO:0007669"/>
    <property type="project" value="UniProtKB-UniRule"/>
</dbReference>
<dbReference type="Proteomes" id="UP000178583">
    <property type="component" value="Unassembled WGS sequence"/>
</dbReference>
<keyword evidence="5 10" id="KW-0547">Nucleotide-binding</keyword>
<feature type="short sequence motif" description="'HIGH' region" evidence="10">
    <location>
        <begin position="121"/>
        <end position="131"/>
    </location>
</feature>
<dbReference type="PANTHER" id="PTHR11956">
    <property type="entry name" value="ARGINYL-TRNA SYNTHETASE"/>
    <property type="match status" value="1"/>
</dbReference>
<dbReference type="AlphaFoldDB" id="A0A1F5E9S3"/>
<dbReference type="PROSITE" id="PS00178">
    <property type="entry name" value="AA_TRNA_LIGASE_I"/>
    <property type="match status" value="1"/>
</dbReference>
<dbReference type="PRINTS" id="PR01038">
    <property type="entry name" value="TRNASYNTHARG"/>
</dbReference>
<evidence type="ECO:0000256" key="1">
    <source>
        <dbReference type="ARBA" id="ARBA00004496"/>
    </source>
</evidence>
<dbReference type="InterPro" id="IPR001278">
    <property type="entry name" value="Arg-tRNA-ligase"/>
</dbReference>
<dbReference type="HAMAP" id="MF_00123">
    <property type="entry name" value="Arg_tRNA_synth"/>
    <property type="match status" value="1"/>
</dbReference>
<proteinExistence type="inferred from homology"/>
<dbReference type="EMBL" id="MEZY01000027">
    <property type="protein sequence ID" value="OGD64026.1"/>
    <property type="molecule type" value="Genomic_DNA"/>
</dbReference>
<dbReference type="EC" id="6.1.1.19" evidence="10"/>
<dbReference type="NCBIfam" id="TIGR00456">
    <property type="entry name" value="argS"/>
    <property type="match status" value="1"/>
</dbReference>
<dbReference type="FunFam" id="1.10.730.10:FF:000008">
    <property type="entry name" value="Arginine--tRNA ligase"/>
    <property type="match status" value="1"/>
</dbReference>
<evidence type="ECO:0000256" key="6">
    <source>
        <dbReference type="ARBA" id="ARBA00022840"/>
    </source>
</evidence>
<evidence type="ECO:0000256" key="8">
    <source>
        <dbReference type="ARBA" id="ARBA00023146"/>
    </source>
</evidence>
<dbReference type="SMART" id="SM00836">
    <property type="entry name" value="DALR_1"/>
    <property type="match status" value="1"/>
</dbReference>
<organism evidence="14 15">
    <name type="scientific">Candidatus Berkelbacteria bacterium RIFOXYA2_FULL_43_10</name>
    <dbReference type="NCBI Taxonomy" id="1797472"/>
    <lineage>
        <taxon>Bacteria</taxon>
        <taxon>Candidatus Berkelbacteria</taxon>
    </lineage>
</organism>
<dbReference type="GO" id="GO:0005524">
    <property type="term" value="F:ATP binding"/>
    <property type="evidence" value="ECO:0007669"/>
    <property type="project" value="UniProtKB-UniRule"/>
</dbReference>
<dbReference type="Pfam" id="PF00750">
    <property type="entry name" value="tRNA-synt_1d"/>
    <property type="match status" value="1"/>
</dbReference>
<evidence type="ECO:0000313" key="14">
    <source>
        <dbReference type="EMBL" id="OGD64026.1"/>
    </source>
</evidence>
<keyword evidence="6 10" id="KW-0067">ATP-binding</keyword>
<name>A0A1F5E9S3_9BACT</name>
<evidence type="ECO:0000256" key="9">
    <source>
        <dbReference type="ARBA" id="ARBA00049339"/>
    </source>
</evidence>
<dbReference type="GO" id="GO:0005737">
    <property type="term" value="C:cytoplasm"/>
    <property type="evidence" value="ECO:0007669"/>
    <property type="project" value="UniProtKB-SubCell"/>
</dbReference>
<dbReference type="InterPro" id="IPR035684">
    <property type="entry name" value="ArgRS_core"/>
</dbReference>
<dbReference type="InterPro" id="IPR008909">
    <property type="entry name" value="DALR_anticod-bd"/>
</dbReference>
<gene>
    <name evidence="10" type="primary">argS</name>
    <name evidence="14" type="ORF">A2215_04330</name>
</gene>
<dbReference type="Gene3D" id="1.10.730.10">
    <property type="entry name" value="Isoleucyl-tRNA Synthetase, Domain 1"/>
    <property type="match status" value="1"/>
</dbReference>
<dbReference type="SUPFAM" id="SSF47323">
    <property type="entry name" value="Anticodon-binding domain of a subclass of class I aminoacyl-tRNA synthetases"/>
    <property type="match status" value="1"/>
</dbReference>
<dbReference type="InterPro" id="IPR014729">
    <property type="entry name" value="Rossmann-like_a/b/a_fold"/>
</dbReference>
<keyword evidence="7 10" id="KW-0648">Protein biosynthesis</keyword>
<dbReference type="Gene3D" id="3.30.1360.70">
    <property type="entry name" value="Arginyl tRNA synthetase N-terminal domain"/>
    <property type="match status" value="1"/>
</dbReference>
<evidence type="ECO:0000256" key="10">
    <source>
        <dbReference type="HAMAP-Rule" id="MF_00123"/>
    </source>
</evidence>
<reference evidence="14 15" key="1">
    <citation type="journal article" date="2016" name="Nat. Commun.">
        <title>Thousands of microbial genomes shed light on interconnected biogeochemical processes in an aquifer system.</title>
        <authorList>
            <person name="Anantharaman K."/>
            <person name="Brown C.T."/>
            <person name="Hug L.A."/>
            <person name="Sharon I."/>
            <person name="Castelle C.J."/>
            <person name="Probst A.J."/>
            <person name="Thomas B.C."/>
            <person name="Singh A."/>
            <person name="Wilkins M.J."/>
            <person name="Karaoz U."/>
            <person name="Brodie E.L."/>
            <person name="Williams K.H."/>
            <person name="Hubbard S.S."/>
            <person name="Banfield J.F."/>
        </authorList>
    </citation>
    <scope>NUCLEOTIDE SEQUENCE [LARGE SCALE GENOMIC DNA]</scope>
</reference>
<comment type="caution">
    <text evidence="14">The sequence shown here is derived from an EMBL/GenBank/DDBJ whole genome shotgun (WGS) entry which is preliminary data.</text>
</comment>
<evidence type="ECO:0000256" key="4">
    <source>
        <dbReference type="ARBA" id="ARBA00022598"/>
    </source>
</evidence>
<comment type="subcellular location">
    <subcellularLocation>
        <location evidence="1 10">Cytoplasm</location>
    </subcellularLocation>
</comment>
<comment type="similarity">
    <text evidence="2 10 11">Belongs to the class-I aminoacyl-tRNA synthetase family.</text>
</comment>
<keyword evidence="3 10" id="KW-0963">Cytoplasm</keyword>
<dbReference type="InterPro" id="IPR001412">
    <property type="entry name" value="aa-tRNA-synth_I_CS"/>
</dbReference>
<dbReference type="InterPro" id="IPR009080">
    <property type="entry name" value="tRNAsynth_Ia_anticodon-bd"/>
</dbReference>
<evidence type="ECO:0000256" key="11">
    <source>
        <dbReference type="RuleBase" id="RU363038"/>
    </source>
</evidence>
<comment type="subunit">
    <text evidence="10">Monomer.</text>
</comment>
<protein>
    <recommendedName>
        <fullName evidence="10">Arginine--tRNA ligase</fullName>
        <ecNumber evidence="10">6.1.1.19</ecNumber>
    </recommendedName>
    <alternativeName>
        <fullName evidence="10">Arginyl-tRNA synthetase</fullName>
        <shortName evidence="10">ArgRS</shortName>
    </alternativeName>
</protein>
<evidence type="ECO:0000256" key="5">
    <source>
        <dbReference type="ARBA" id="ARBA00022741"/>
    </source>
</evidence>
<evidence type="ECO:0000256" key="2">
    <source>
        <dbReference type="ARBA" id="ARBA00005594"/>
    </source>
</evidence>
<keyword evidence="4 10" id="KW-0436">Ligase</keyword>
<dbReference type="PANTHER" id="PTHR11956:SF5">
    <property type="entry name" value="ARGININE--TRNA LIGASE, CYTOPLASMIC"/>
    <property type="match status" value="1"/>
</dbReference>
<dbReference type="Pfam" id="PF03485">
    <property type="entry name" value="Arg_tRNA_synt_N"/>
    <property type="match status" value="1"/>
</dbReference>